<name>A0A133VM76_9EURY</name>
<proteinExistence type="predicted"/>
<dbReference type="AlphaFoldDB" id="A0A133VM76"/>
<keyword evidence="2" id="KW-1185">Reference proteome</keyword>
<dbReference type="EMBL" id="LHYE01000006">
    <property type="protein sequence ID" value="KXB07558.1"/>
    <property type="molecule type" value="Genomic_DNA"/>
</dbReference>
<gene>
    <name evidence="1" type="ORF">AKJ51_01040</name>
</gene>
<sequence>MGFEEDWVGESSYESGGGRKFQKWCLEETKEFFKDHSSDIDVLPEKDFQDELAFLQNALSAAFPVMKGILDFNKLPFSKKTWEKAKIENSVVQGGKRGDYQYELVSGANIEDFKTLIPKNAISHSPLYENIYNITEEGIEIGKSSNKQCYHFFLLGVFLTAKAKGVKNSPMASGRKLPMCQPDVFLFPSLKESSVMGANEDSGRVIDNMIDNLQDELYPVIKRIGANKEPKGWYLFLQRELERYFSPSGGTHQETEAKNVDKKETPEWVKPVLTDSILRLAWELHKHQEGLKPGQLKKEMEKRLDRTEGKGILTDKARRGFWSEPSKCTGSA</sequence>
<protein>
    <submittedName>
        <fullName evidence="1">Uncharacterized protein</fullName>
    </submittedName>
</protein>
<organism evidence="1 2">
    <name type="scientific">candidate division MSBL1 archaeon SCGC-AAA382A20</name>
    <dbReference type="NCBI Taxonomy" id="1698280"/>
    <lineage>
        <taxon>Archaea</taxon>
        <taxon>Methanobacteriati</taxon>
        <taxon>Methanobacteriota</taxon>
        <taxon>candidate division MSBL1</taxon>
    </lineage>
</organism>
<comment type="caution">
    <text evidence="1">The sequence shown here is derived from an EMBL/GenBank/DDBJ whole genome shotgun (WGS) entry which is preliminary data.</text>
</comment>
<evidence type="ECO:0000313" key="1">
    <source>
        <dbReference type="EMBL" id="KXB07558.1"/>
    </source>
</evidence>
<reference evidence="1 2" key="1">
    <citation type="journal article" date="2016" name="Sci. Rep.">
        <title>Metabolic traits of an uncultured archaeal lineage -MSBL1- from brine pools of the Red Sea.</title>
        <authorList>
            <person name="Mwirichia R."/>
            <person name="Alam I."/>
            <person name="Rashid M."/>
            <person name="Vinu M."/>
            <person name="Ba-Alawi W."/>
            <person name="Anthony Kamau A."/>
            <person name="Kamanda Ngugi D."/>
            <person name="Goker M."/>
            <person name="Klenk H.P."/>
            <person name="Bajic V."/>
            <person name="Stingl U."/>
        </authorList>
    </citation>
    <scope>NUCLEOTIDE SEQUENCE [LARGE SCALE GENOMIC DNA]</scope>
    <source>
        <strain evidence="1">SCGC-AAA382A20</strain>
    </source>
</reference>
<accession>A0A133VM76</accession>
<dbReference type="Proteomes" id="UP000070263">
    <property type="component" value="Unassembled WGS sequence"/>
</dbReference>
<evidence type="ECO:0000313" key="2">
    <source>
        <dbReference type="Proteomes" id="UP000070263"/>
    </source>
</evidence>